<dbReference type="Gene3D" id="3.40.228.10">
    <property type="entry name" value="Dimethylsulfoxide Reductase, domain 2"/>
    <property type="match status" value="1"/>
</dbReference>
<gene>
    <name evidence="13" type="ORF">NHN17_15760</name>
</gene>
<evidence type="ECO:0000256" key="3">
    <source>
        <dbReference type="ARBA" id="ARBA00004196"/>
    </source>
</evidence>
<dbReference type="Gene3D" id="2.20.25.90">
    <property type="entry name" value="ADC-like domains"/>
    <property type="match status" value="1"/>
</dbReference>
<keyword evidence="7" id="KW-0479">Metal-binding</keyword>
<keyword evidence="8" id="KW-0732">Signal</keyword>
<comment type="subcellular location">
    <subcellularLocation>
        <location evidence="3">Cell envelope</location>
    </subcellularLocation>
</comment>
<comment type="caution">
    <text evidence="13">The sequence shown here is derived from an EMBL/GenBank/DDBJ whole genome shotgun (WGS) entry which is preliminary data.</text>
</comment>
<evidence type="ECO:0000256" key="5">
    <source>
        <dbReference type="ARBA" id="ARBA00022485"/>
    </source>
</evidence>
<dbReference type="InterPro" id="IPR006963">
    <property type="entry name" value="Mopterin_OxRdtase_4Fe-4S_dom"/>
</dbReference>
<keyword evidence="6" id="KW-0500">Molybdenum</keyword>
<comment type="similarity">
    <text evidence="4">Belongs to the prokaryotic molybdopterin-containing oxidoreductase family.</text>
</comment>
<dbReference type="PANTHER" id="PTHR43598">
    <property type="entry name" value="TUNGSTEN-CONTAINING FORMYLMETHANOFURAN DEHYDROGENASE 2 SUBUNIT B"/>
    <property type="match status" value="1"/>
</dbReference>
<dbReference type="PROSITE" id="PS51669">
    <property type="entry name" value="4FE4S_MOW_BIS_MGD"/>
    <property type="match status" value="1"/>
</dbReference>
<keyword evidence="9" id="KW-0560">Oxidoreductase</keyword>
<protein>
    <submittedName>
        <fullName evidence="13">Formate dehydrogenase subunit alpha</fullName>
    </submittedName>
</protein>
<name>A0ABT1N442_9GAMM</name>
<feature type="domain" description="4Fe-4S Mo/W bis-MGD-type" evidence="12">
    <location>
        <begin position="61"/>
        <end position="117"/>
    </location>
</feature>
<evidence type="ECO:0000256" key="8">
    <source>
        <dbReference type="ARBA" id="ARBA00022729"/>
    </source>
</evidence>
<dbReference type="CDD" id="cd02792">
    <property type="entry name" value="MopB_CT_Formate-Dh-Na-like"/>
    <property type="match status" value="1"/>
</dbReference>
<sequence length="951" mass="106254">MKLTKRSDNVSKDENQLGISRRSFIRNSSLAAAGGIAGAGLFAPGMMKKAEAKEVDPKAPAEVKRTICSHCSVGCGIYAEVQAGVWTGQEPAFDHPFNAGGHCAKGAALREHGHGERRIKYPMKLVDGKWKKLSWEQALDEVSQQVKKIREESGPDSIYWLGSAKHNNEQAYLFRKMVSLWGSNNVDHQARICHSTTVAGVANTWGYGAMTNSLNDMHNCKSILFIGSNPAEAHPVAMQHILIAKERNSCKIVVADPRRTRTAAKSDHYVSLRPGSDVAFIWGVLYHIFKNGWEDKEFIRQRVWGMDEVQAEVAKWTPAEVERVSGVPEADVYQTAKMLSENRPGCVVWCMGGTQHTTGNNNTRAYCILELALGNMGKSGGGANIFRGHDNVQGATDFGVLSDNLPGYYGLSEGAWKHWAKVWDVDYEWLKGRFDQNEYSGKKPMNNAGIPVSRWIDGVLEDKANIEQNDNIRAMFYWGHAVNSQTRGPEMRKAMEKLDMMVIVDPYPGVAAVMNNRKNNVYLLPATTQFETTGSVTATNRSVQWRDQVIEPLFESKPDHEIMFLLSQKLGLSEQLFKHIRVENNEPVIEDITREYNKGMWTIGYTGQSPERLKEHQQNWHTFHKTSLEAEGGPANGETYGLPWPCWGTAEMKHPGTHILYDTSKTVAQGGGNFRARFGVERNGDSLLADDSFSLGCELEDGYPEFTDKMLKQLGWWDDLTAEEKAQAEGENWKTDLSGGIQRVAIKHGCIPFGNAKARAVVWTFPDAVPLHREPLYTPRRDLVTDYPTWDDSEAMFRLPTLYKSIQDKDMSGEYPIVLTSGRLVEYEGGGDETRSNPWLAELQQEMFVEVNPKDANDIGFRDGDMVWVEGAEKGRIHVKAMVTPRVKPGLAFIPFHFGGKFQGEDLRDRYPDGSAPFVSGEAANTATTYGYDPVTQMQETKVTLCKISKA</sequence>
<evidence type="ECO:0000313" key="13">
    <source>
        <dbReference type="EMBL" id="MCQ1059508.1"/>
    </source>
</evidence>
<dbReference type="SUPFAM" id="SSF53706">
    <property type="entry name" value="Formate dehydrogenase/DMSO reductase, domains 1-3"/>
    <property type="match status" value="1"/>
</dbReference>
<evidence type="ECO:0000256" key="7">
    <source>
        <dbReference type="ARBA" id="ARBA00022723"/>
    </source>
</evidence>
<dbReference type="SMART" id="SM00926">
    <property type="entry name" value="Molybdop_Fe4S4"/>
    <property type="match status" value="1"/>
</dbReference>
<evidence type="ECO:0000256" key="2">
    <source>
        <dbReference type="ARBA" id="ARBA00001966"/>
    </source>
</evidence>
<dbReference type="Gene3D" id="3.40.50.740">
    <property type="match status" value="1"/>
</dbReference>
<dbReference type="InterPro" id="IPR009010">
    <property type="entry name" value="Asp_de-COase-like_dom_sf"/>
</dbReference>
<dbReference type="EMBL" id="JANEYT010000038">
    <property type="protein sequence ID" value="MCQ1059508.1"/>
    <property type="molecule type" value="Genomic_DNA"/>
</dbReference>
<dbReference type="Pfam" id="PF00384">
    <property type="entry name" value="Molybdopterin"/>
    <property type="match status" value="1"/>
</dbReference>
<dbReference type="PIRSF" id="PIRSF036643">
    <property type="entry name" value="FDH_alpha"/>
    <property type="match status" value="1"/>
</dbReference>
<dbReference type="SUPFAM" id="SSF50692">
    <property type="entry name" value="ADC-like"/>
    <property type="match status" value="1"/>
</dbReference>
<evidence type="ECO:0000259" key="12">
    <source>
        <dbReference type="PROSITE" id="PS51669"/>
    </source>
</evidence>
<comment type="cofactor">
    <cofactor evidence="1">
        <name>Mo-bis(molybdopterin guanine dinucleotide)</name>
        <dbReference type="ChEBI" id="CHEBI:60539"/>
    </cofactor>
</comment>
<dbReference type="Pfam" id="PF04879">
    <property type="entry name" value="Molybdop_Fe4S4"/>
    <property type="match status" value="1"/>
</dbReference>
<dbReference type="InterPro" id="IPR006657">
    <property type="entry name" value="MoPterin_dinucl-bd_dom"/>
</dbReference>
<accession>A0ABT1N442</accession>
<evidence type="ECO:0000313" key="14">
    <source>
        <dbReference type="Proteomes" id="UP001524460"/>
    </source>
</evidence>
<dbReference type="RefSeq" id="WP_255043573.1">
    <property type="nucleotide sequence ID" value="NZ_JANEYT010000038.1"/>
</dbReference>
<dbReference type="Proteomes" id="UP001524460">
    <property type="component" value="Unassembled WGS sequence"/>
</dbReference>
<keyword evidence="11" id="KW-0411">Iron-sulfur</keyword>
<comment type="cofactor">
    <cofactor evidence="2">
        <name>[4Fe-4S] cluster</name>
        <dbReference type="ChEBI" id="CHEBI:49883"/>
    </cofactor>
</comment>
<dbReference type="Gene3D" id="2.40.40.20">
    <property type="match status" value="1"/>
</dbReference>
<dbReference type="Pfam" id="PF01568">
    <property type="entry name" value="Molydop_binding"/>
    <property type="match status" value="1"/>
</dbReference>
<evidence type="ECO:0000256" key="1">
    <source>
        <dbReference type="ARBA" id="ARBA00001942"/>
    </source>
</evidence>
<dbReference type="InterPro" id="IPR006656">
    <property type="entry name" value="Mopterin_OxRdtase"/>
</dbReference>
<keyword evidence="10" id="KW-0408">Iron</keyword>
<evidence type="ECO:0000256" key="9">
    <source>
        <dbReference type="ARBA" id="ARBA00023002"/>
    </source>
</evidence>
<evidence type="ECO:0000256" key="11">
    <source>
        <dbReference type="ARBA" id="ARBA00023014"/>
    </source>
</evidence>
<reference evidence="13 14" key="1">
    <citation type="submission" date="2022-07" db="EMBL/GenBank/DDBJ databases">
        <title>Photobacterium pectinilyticum sp. nov., a marine bacterium isolated from surface seawater of Qingdao offshore.</title>
        <authorList>
            <person name="Wang X."/>
        </authorList>
    </citation>
    <scope>NUCLEOTIDE SEQUENCE [LARGE SCALE GENOMIC DNA]</scope>
    <source>
        <strain evidence="13 14">ZSDE20</strain>
    </source>
</reference>
<evidence type="ECO:0000256" key="4">
    <source>
        <dbReference type="ARBA" id="ARBA00010312"/>
    </source>
</evidence>
<dbReference type="PROSITE" id="PS51318">
    <property type="entry name" value="TAT"/>
    <property type="match status" value="1"/>
</dbReference>
<proteinExistence type="inferred from homology"/>
<keyword evidence="14" id="KW-1185">Reference proteome</keyword>
<organism evidence="13 14">
    <name type="scientific">Photobacterium pectinilyticum</name>
    <dbReference type="NCBI Taxonomy" id="2906793"/>
    <lineage>
        <taxon>Bacteria</taxon>
        <taxon>Pseudomonadati</taxon>
        <taxon>Pseudomonadota</taxon>
        <taxon>Gammaproteobacteria</taxon>
        <taxon>Vibrionales</taxon>
        <taxon>Vibrionaceae</taxon>
        <taxon>Photobacterium</taxon>
    </lineage>
</organism>
<dbReference type="InterPro" id="IPR006311">
    <property type="entry name" value="TAT_signal"/>
</dbReference>
<evidence type="ECO:0000256" key="10">
    <source>
        <dbReference type="ARBA" id="ARBA00023004"/>
    </source>
</evidence>
<keyword evidence="5" id="KW-0004">4Fe-4S</keyword>
<evidence type="ECO:0000256" key="6">
    <source>
        <dbReference type="ARBA" id="ARBA00022505"/>
    </source>
</evidence>
<dbReference type="PANTHER" id="PTHR43598:SF1">
    <property type="entry name" value="FORMATE DEHYDROGENASE-O MAJOR SUBUNIT"/>
    <property type="match status" value="1"/>
</dbReference>